<sequence>MADNQDHRLSRTMSASAVPGIMDRAASVFNALDLDKDGILNSTEIQSVQEAANTNGVVTIFDACNSAEGQVTFAEFSLRIIQSLTLQENVLDMLSSLESKVSEASLPPPFERAKSAEVNECASMILQANEIFARIDENDSGLLEWEEILKLVRTTEKAQFTMSEIDQNKDGKLSAAEFTKYFMKIFTVSGPDKAMAILSKLDADLTKIGR</sequence>
<dbReference type="PROSITE" id="PS50222">
    <property type="entry name" value="EF_HAND_2"/>
    <property type="match status" value="2"/>
</dbReference>
<comment type="caution">
    <text evidence="3">The sequence shown here is derived from an EMBL/GenBank/DDBJ whole genome shotgun (WGS) entry which is preliminary data.</text>
</comment>
<name>A0AAE0FJS0_9CHLO</name>
<reference evidence="3 4" key="1">
    <citation type="journal article" date="2015" name="Genome Biol. Evol.">
        <title>Comparative Genomics of a Bacterivorous Green Alga Reveals Evolutionary Causalities and Consequences of Phago-Mixotrophic Mode of Nutrition.</title>
        <authorList>
            <person name="Burns J.A."/>
            <person name="Paasch A."/>
            <person name="Narechania A."/>
            <person name="Kim E."/>
        </authorList>
    </citation>
    <scope>NUCLEOTIDE SEQUENCE [LARGE SCALE GENOMIC DNA]</scope>
    <source>
        <strain evidence="3 4">PLY_AMNH</strain>
    </source>
</reference>
<dbReference type="Proteomes" id="UP001190700">
    <property type="component" value="Unassembled WGS sequence"/>
</dbReference>
<dbReference type="InterPro" id="IPR002048">
    <property type="entry name" value="EF_hand_dom"/>
</dbReference>
<dbReference type="GO" id="GO:0005509">
    <property type="term" value="F:calcium ion binding"/>
    <property type="evidence" value="ECO:0007669"/>
    <property type="project" value="InterPro"/>
</dbReference>
<dbReference type="Pfam" id="PF13202">
    <property type="entry name" value="EF-hand_5"/>
    <property type="match status" value="1"/>
</dbReference>
<evidence type="ECO:0000313" key="3">
    <source>
        <dbReference type="EMBL" id="KAK3260730.1"/>
    </source>
</evidence>
<feature type="domain" description="EF-hand" evidence="2">
    <location>
        <begin position="20"/>
        <end position="55"/>
    </location>
</feature>
<dbReference type="InterPro" id="IPR018247">
    <property type="entry name" value="EF_Hand_1_Ca_BS"/>
</dbReference>
<gene>
    <name evidence="3" type="ORF">CYMTET_30329</name>
</gene>
<organism evidence="3 4">
    <name type="scientific">Cymbomonas tetramitiformis</name>
    <dbReference type="NCBI Taxonomy" id="36881"/>
    <lineage>
        <taxon>Eukaryota</taxon>
        <taxon>Viridiplantae</taxon>
        <taxon>Chlorophyta</taxon>
        <taxon>Pyramimonadophyceae</taxon>
        <taxon>Pyramimonadales</taxon>
        <taxon>Pyramimonadaceae</taxon>
        <taxon>Cymbomonas</taxon>
    </lineage>
</organism>
<dbReference type="AlphaFoldDB" id="A0AAE0FJS0"/>
<keyword evidence="4" id="KW-1185">Reference proteome</keyword>
<evidence type="ECO:0000259" key="2">
    <source>
        <dbReference type="PROSITE" id="PS50222"/>
    </source>
</evidence>
<dbReference type="SMART" id="SM00054">
    <property type="entry name" value="EFh"/>
    <property type="match status" value="3"/>
</dbReference>
<protein>
    <recommendedName>
        <fullName evidence="2">EF-hand domain-containing protein</fullName>
    </recommendedName>
</protein>
<accession>A0AAE0FJS0</accession>
<evidence type="ECO:0000313" key="4">
    <source>
        <dbReference type="Proteomes" id="UP001190700"/>
    </source>
</evidence>
<dbReference type="PROSITE" id="PS00018">
    <property type="entry name" value="EF_HAND_1"/>
    <property type="match status" value="2"/>
</dbReference>
<dbReference type="Pfam" id="PF13499">
    <property type="entry name" value="EF-hand_7"/>
    <property type="match status" value="1"/>
</dbReference>
<dbReference type="SUPFAM" id="SSF47473">
    <property type="entry name" value="EF-hand"/>
    <property type="match status" value="1"/>
</dbReference>
<keyword evidence="1" id="KW-0106">Calcium</keyword>
<proteinExistence type="predicted"/>
<feature type="domain" description="EF-hand" evidence="2">
    <location>
        <begin position="153"/>
        <end position="188"/>
    </location>
</feature>
<dbReference type="InterPro" id="IPR011992">
    <property type="entry name" value="EF-hand-dom_pair"/>
</dbReference>
<evidence type="ECO:0000256" key="1">
    <source>
        <dbReference type="ARBA" id="ARBA00022837"/>
    </source>
</evidence>
<dbReference type="Gene3D" id="1.10.238.10">
    <property type="entry name" value="EF-hand"/>
    <property type="match status" value="1"/>
</dbReference>
<dbReference type="EMBL" id="LGRX02017462">
    <property type="protein sequence ID" value="KAK3260730.1"/>
    <property type="molecule type" value="Genomic_DNA"/>
</dbReference>